<dbReference type="PANTHER" id="PTHR16469:SF27">
    <property type="entry name" value="UBIQUITIN-ASSOCIATED AND SH3 DOMAIN-CONTAINING BA-RELATED"/>
    <property type="match status" value="1"/>
</dbReference>
<dbReference type="CDD" id="cd07040">
    <property type="entry name" value="HP"/>
    <property type="match status" value="1"/>
</dbReference>
<keyword evidence="2" id="KW-1185">Reference proteome</keyword>
<accession>A0A9W7XY88</accession>
<protein>
    <recommendedName>
        <fullName evidence="3">Phosphoglycerate mutase-like protein</fullName>
    </recommendedName>
</protein>
<evidence type="ECO:0008006" key="3">
    <source>
        <dbReference type="Google" id="ProtNLM"/>
    </source>
</evidence>
<dbReference type="OrthoDB" id="433124at2759"/>
<reference evidence="1" key="1">
    <citation type="submission" date="2022-07" db="EMBL/GenBank/DDBJ databases">
        <title>Phylogenomic reconstructions and comparative analyses of Kickxellomycotina fungi.</title>
        <authorList>
            <person name="Reynolds N.K."/>
            <person name="Stajich J.E."/>
            <person name="Barry K."/>
            <person name="Grigoriev I.V."/>
            <person name="Crous P."/>
            <person name="Smith M.E."/>
        </authorList>
    </citation>
    <scope>NUCLEOTIDE SEQUENCE</scope>
    <source>
        <strain evidence="1">NBRC 32514</strain>
    </source>
</reference>
<comment type="caution">
    <text evidence="1">The sequence shown here is derived from an EMBL/GenBank/DDBJ whole genome shotgun (WGS) entry which is preliminary data.</text>
</comment>
<sequence length="275" mass="30772">MTSIPLPAHTLTCYFVRHGERVDHVDDEWVQTARTPYDPPLTPHGHKQAQHTGALIHALEHHGNKDGTLADTEYLVLTSPFQRCAQTAEALAEGFLRQQKKRDTDKERWRVAVEPGLSEVISEGYFTEQVPDAIISTCTERMRRGSVTYDDEYAAARDVLPRYPEDFQQMMARFVSTLDCVASKMVGLRMQRRAQGLRDPRLVVVMVTHGAGVGALLWATTMKPGSNNVDYCAVTRAEVLARRTSRPLARFGSSRIPAFSWTVGPYAYSGHTANL</sequence>
<proteinExistence type="predicted"/>
<dbReference type="Proteomes" id="UP001149813">
    <property type="component" value="Unassembled WGS sequence"/>
</dbReference>
<dbReference type="InterPro" id="IPR029033">
    <property type="entry name" value="His_PPase_superfam"/>
</dbReference>
<dbReference type="AlphaFoldDB" id="A0A9W7XY88"/>
<gene>
    <name evidence="1" type="ORF">LPJ53_004556</name>
</gene>
<dbReference type="InterPro" id="IPR051710">
    <property type="entry name" value="Phosphatase_SH3-domain"/>
</dbReference>
<dbReference type="PANTHER" id="PTHR16469">
    <property type="entry name" value="UBIQUITIN-ASSOCIATED AND SH3 DOMAIN-CONTAINING BA-RELATED"/>
    <property type="match status" value="1"/>
</dbReference>
<name>A0A9W7XY88_9FUNG</name>
<dbReference type="SUPFAM" id="SSF53254">
    <property type="entry name" value="Phosphoglycerate mutase-like"/>
    <property type="match status" value="1"/>
</dbReference>
<dbReference type="Gene3D" id="3.40.50.1240">
    <property type="entry name" value="Phosphoglycerate mutase-like"/>
    <property type="match status" value="1"/>
</dbReference>
<evidence type="ECO:0000313" key="1">
    <source>
        <dbReference type="EMBL" id="KAJ1720858.1"/>
    </source>
</evidence>
<evidence type="ECO:0000313" key="2">
    <source>
        <dbReference type="Proteomes" id="UP001149813"/>
    </source>
</evidence>
<dbReference type="Pfam" id="PF00300">
    <property type="entry name" value="His_Phos_1"/>
    <property type="match status" value="1"/>
</dbReference>
<dbReference type="InterPro" id="IPR013078">
    <property type="entry name" value="His_Pase_superF_clade-1"/>
</dbReference>
<dbReference type="SMART" id="SM00855">
    <property type="entry name" value="PGAM"/>
    <property type="match status" value="1"/>
</dbReference>
<dbReference type="EMBL" id="JANBOJ010000219">
    <property type="protein sequence ID" value="KAJ1720858.1"/>
    <property type="molecule type" value="Genomic_DNA"/>
</dbReference>
<organism evidence="1 2">
    <name type="scientific">Coemansia erecta</name>
    <dbReference type="NCBI Taxonomy" id="147472"/>
    <lineage>
        <taxon>Eukaryota</taxon>
        <taxon>Fungi</taxon>
        <taxon>Fungi incertae sedis</taxon>
        <taxon>Zoopagomycota</taxon>
        <taxon>Kickxellomycotina</taxon>
        <taxon>Kickxellomycetes</taxon>
        <taxon>Kickxellales</taxon>
        <taxon>Kickxellaceae</taxon>
        <taxon>Coemansia</taxon>
    </lineage>
</organism>